<name>A0ABQ9WQS2_9EUKA</name>
<keyword evidence="3" id="KW-1185">Reference proteome</keyword>
<feature type="region of interest" description="Disordered" evidence="1">
    <location>
        <begin position="39"/>
        <end position="59"/>
    </location>
</feature>
<sequence>MTRFKTGRSSFQCDLNDCGSRSSNLLLNSLSLHSSHQEKRFTESAPNAAPSQRHTREDITDINASKPNLALSDSFIRVSQPDYFTRFVIDFKSGIVKFATRSFVQVVNNLSPHTSRSTNALLHIILIHQDDANLARERFG</sequence>
<organism evidence="2 3">
    <name type="scientific">Blattamonas nauphoetae</name>
    <dbReference type="NCBI Taxonomy" id="2049346"/>
    <lineage>
        <taxon>Eukaryota</taxon>
        <taxon>Metamonada</taxon>
        <taxon>Preaxostyla</taxon>
        <taxon>Oxymonadida</taxon>
        <taxon>Blattamonas</taxon>
    </lineage>
</organism>
<protein>
    <submittedName>
        <fullName evidence="2">Uncharacterized protein</fullName>
    </submittedName>
</protein>
<dbReference type="EMBL" id="JARBJD010000458">
    <property type="protein sequence ID" value="KAK2941834.1"/>
    <property type="molecule type" value="Genomic_DNA"/>
</dbReference>
<evidence type="ECO:0000256" key="1">
    <source>
        <dbReference type="SAM" id="MobiDB-lite"/>
    </source>
</evidence>
<evidence type="ECO:0000313" key="3">
    <source>
        <dbReference type="Proteomes" id="UP001281761"/>
    </source>
</evidence>
<proteinExistence type="predicted"/>
<evidence type="ECO:0000313" key="2">
    <source>
        <dbReference type="EMBL" id="KAK2941834.1"/>
    </source>
</evidence>
<gene>
    <name evidence="2" type="ORF">BLNAU_23255</name>
</gene>
<accession>A0ABQ9WQS2</accession>
<reference evidence="2 3" key="1">
    <citation type="journal article" date="2022" name="bioRxiv">
        <title>Genomics of Preaxostyla Flagellates Illuminates Evolutionary Transitions and the Path Towards Mitochondrial Loss.</title>
        <authorList>
            <person name="Novak L.V.F."/>
            <person name="Treitli S.C."/>
            <person name="Pyrih J."/>
            <person name="Halakuc P."/>
            <person name="Pipaliya S.V."/>
            <person name="Vacek V."/>
            <person name="Brzon O."/>
            <person name="Soukal P."/>
            <person name="Eme L."/>
            <person name="Dacks J.B."/>
            <person name="Karnkowska A."/>
            <person name="Elias M."/>
            <person name="Hampl V."/>
        </authorList>
    </citation>
    <scope>NUCLEOTIDE SEQUENCE [LARGE SCALE GENOMIC DNA]</scope>
    <source>
        <strain evidence="2">NAU3</strain>
        <tissue evidence="2">Gut</tissue>
    </source>
</reference>
<dbReference type="Proteomes" id="UP001281761">
    <property type="component" value="Unassembled WGS sequence"/>
</dbReference>
<comment type="caution">
    <text evidence="2">The sequence shown here is derived from an EMBL/GenBank/DDBJ whole genome shotgun (WGS) entry which is preliminary data.</text>
</comment>